<accession>A0A564Z8F3</accession>
<protein>
    <submittedName>
        <fullName evidence="3">Uncharacterized protein</fullName>
    </submittedName>
</protein>
<keyword evidence="4" id="KW-1185">Reference proteome</keyword>
<dbReference type="Pfam" id="PF12796">
    <property type="entry name" value="Ank_2"/>
    <property type="match status" value="1"/>
</dbReference>
<dbReference type="Gene3D" id="1.25.40.20">
    <property type="entry name" value="Ankyrin repeat-containing domain"/>
    <property type="match status" value="1"/>
</dbReference>
<evidence type="ECO:0000313" key="3">
    <source>
        <dbReference type="EMBL" id="VUZ55791.1"/>
    </source>
</evidence>
<dbReference type="InterPro" id="IPR002110">
    <property type="entry name" value="Ankyrin_rpt"/>
</dbReference>
<evidence type="ECO:0000256" key="2">
    <source>
        <dbReference type="ARBA" id="ARBA00023043"/>
    </source>
</evidence>
<keyword evidence="2" id="KW-0040">ANK repeat</keyword>
<proteinExistence type="predicted"/>
<dbReference type="SUPFAM" id="SSF48403">
    <property type="entry name" value="Ankyrin repeat"/>
    <property type="match status" value="1"/>
</dbReference>
<reference evidence="3 4" key="1">
    <citation type="submission" date="2019-07" db="EMBL/GenBank/DDBJ databases">
        <authorList>
            <person name="Jastrzebski P J."/>
            <person name="Paukszto L."/>
            <person name="Jastrzebski P J."/>
        </authorList>
    </citation>
    <scope>NUCLEOTIDE SEQUENCE [LARGE SCALE GENOMIC DNA]</scope>
    <source>
        <strain evidence="3 4">WMS-il1</strain>
    </source>
</reference>
<dbReference type="Proteomes" id="UP000321570">
    <property type="component" value="Unassembled WGS sequence"/>
</dbReference>
<dbReference type="PANTHER" id="PTHR24198">
    <property type="entry name" value="ANKYRIN REPEAT AND PROTEIN KINASE DOMAIN-CONTAINING PROTEIN"/>
    <property type="match status" value="1"/>
</dbReference>
<evidence type="ECO:0000313" key="4">
    <source>
        <dbReference type="Proteomes" id="UP000321570"/>
    </source>
</evidence>
<dbReference type="PANTHER" id="PTHR24198:SF165">
    <property type="entry name" value="ANKYRIN REPEAT-CONTAINING PROTEIN-RELATED"/>
    <property type="match status" value="1"/>
</dbReference>
<sequence length="238" mass="26925">MSDVSITDIEIHSSDEDEQEAVFNSSSFQAFIPQLDNWERRIIRSVFGDNVDSFISSCAEISMFIEKNILVNDIQYLSSYRAMKFPDLLNQVSIMHIVVLLSAHRILQYLLDVYPASKIWSTTKEGVNAIHTAAAVGDYLALRMLLKRKDAPINTKDKLERTALHYAAETNLESVVTLLSYDKQLLKSVDTDGLTPLQFIHDEQRPIMEQFLKLHTELLEKSGESDQGSGADTENVLL</sequence>
<organism evidence="3 4">
    <name type="scientific">Hymenolepis diminuta</name>
    <name type="common">Rat tapeworm</name>
    <dbReference type="NCBI Taxonomy" id="6216"/>
    <lineage>
        <taxon>Eukaryota</taxon>
        <taxon>Metazoa</taxon>
        <taxon>Spiralia</taxon>
        <taxon>Lophotrochozoa</taxon>
        <taxon>Platyhelminthes</taxon>
        <taxon>Cestoda</taxon>
        <taxon>Eucestoda</taxon>
        <taxon>Cyclophyllidea</taxon>
        <taxon>Hymenolepididae</taxon>
        <taxon>Hymenolepis</taxon>
    </lineage>
</organism>
<dbReference type="EMBL" id="CABIJS010000697">
    <property type="protein sequence ID" value="VUZ55791.1"/>
    <property type="molecule type" value="Genomic_DNA"/>
</dbReference>
<name>A0A564Z8F3_HYMDI</name>
<evidence type="ECO:0000256" key="1">
    <source>
        <dbReference type="ARBA" id="ARBA00022737"/>
    </source>
</evidence>
<dbReference type="GO" id="GO:0005737">
    <property type="term" value="C:cytoplasm"/>
    <property type="evidence" value="ECO:0007669"/>
    <property type="project" value="TreeGrafter"/>
</dbReference>
<dbReference type="AlphaFoldDB" id="A0A564Z8F3"/>
<gene>
    <name evidence="3" type="ORF">WMSIL1_LOCUS13583</name>
</gene>
<keyword evidence="1" id="KW-0677">Repeat</keyword>
<dbReference type="InterPro" id="IPR036770">
    <property type="entry name" value="Ankyrin_rpt-contain_sf"/>
</dbReference>